<feature type="region of interest" description="Disordered" evidence="2">
    <location>
        <begin position="1"/>
        <end position="50"/>
    </location>
</feature>
<comment type="cofactor">
    <cofactor evidence="1">
        <name>Mg(2+)</name>
        <dbReference type="ChEBI" id="CHEBI:18420"/>
    </cofactor>
    <text evidence="1">Binds 2 magnesium ions per subunit.</text>
</comment>
<gene>
    <name evidence="3" type="ORF">RM574_21920</name>
</gene>
<dbReference type="EMBL" id="JAVRER010000039">
    <property type="protein sequence ID" value="MDT0418148.1"/>
    <property type="molecule type" value="Genomic_DNA"/>
</dbReference>
<accession>A0ABD5EAP4</accession>
<evidence type="ECO:0000313" key="4">
    <source>
        <dbReference type="Proteomes" id="UP001183607"/>
    </source>
</evidence>
<dbReference type="InterPro" id="IPR005502">
    <property type="entry name" value="Ribosyl_crysJ1"/>
</dbReference>
<dbReference type="RefSeq" id="WP_311677424.1">
    <property type="nucleotide sequence ID" value="NZ_JAVRER010000039.1"/>
</dbReference>
<dbReference type="AlphaFoldDB" id="A0ABD5EAP4"/>
<dbReference type="InterPro" id="IPR050792">
    <property type="entry name" value="ADP-ribosylglycohydrolase"/>
</dbReference>
<feature type="compositionally biased region" description="Low complexity" evidence="2">
    <location>
        <begin position="21"/>
        <end position="45"/>
    </location>
</feature>
<feature type="binding site" evidence="1">
    <location>
        <position position="105"/>
    </location>
    <ligand>
        <name>Mg(2+)</name>
        <dbReference type="ChEBI" id="CHEBI:18420"/>
        <label>1</label>
    </ligand>
</feature>
<keyword evidence="3" id="KW-0378">Hydrolase</keyword>
<comment type="caution">
    <text evidence="3">The sequence shown here is derived from an EMBL/GenBank/DDBJ whole genome shotgun (WGS) entry which is preliminary data.</text>
</comment>
<organism evidence="3 4">
    <name type="scientific">Streptomyces evansiae</name>
    <dbReference type="NCBI Taxonomy" id="3075535"/>
    <lineage>
        <taxon>Bacteria</taxon>
        <taxon>Bacillati</taxon>
        <taxon>Actinomycetota</taxon>
        <taxon>Actinomycetes</taxon>
        <taxon>Kitasatosporales</taxon>
        <taxon>Streptomycetaceae</taxon>
        <taxon>Streptomyces</taxon>
    </lineage>
</organism>
<dbReference type="InterPro" id="IPR036705">
    <property type="entry name" value="Ribosyl_crysJ1_sf"/>
</dbReference>
<dbReference type="Proteomes" id="UP001183607">
    <property type="component" value="Unassembled WGS sequence"/>
</dbReference>
<protein>
    <submittedName>
        <fullName evidence="3">ADP-ribosylglycohydrolase family protein</fullName>
        <ecNumber evidence="3">3.2.2.-</ecNumber>
    </submittedName>
</protein>
<name>A0ABD5EAP4_9ACTN</name>
<dbReference type="EC" id="3.2.2.-" evidence="3"/>
<proteinExistence type="predicted"/>
<keyword evidence="1" id="KW-0460">Magnesium</keyword>
<evidence type="ECO:0000256" key="2">
    <source>
        <dbReference type="SAM" id="MobiDB-lite"/>
    </source>
</evidence>
<dbReference type="GO" id="GO:0016798">
    <property type="term" value="F:hydrolase activity, acting on glycosyl bonds"/>
    <property type="evidence" value="ECO:0007669"/>
    <property type="project" value="UniProtKB-KW"/>
</dbReference>
<reference evidence="4" key="1">
    <citation type="submission" date="2023-07" db="EMBL/GenBank/DDBJ databases">
        <title>30 novel species of actinomycetes from the DSMZ collection.</title>
        <authorList>
            <person name="Nouioui I."/>
        </authorList>
    </citation>
    <scope>NUCLEOTIDE SEQUENCE [LARGE SCALE GENOMIC DNA]</scope>
    <source>
        <strain evidence="4">DSM 41982</strain>
    </source>
</reference>
<dbReference type="Pfam" id="PF03747">
    <property type="entry name" value="ADP_ribosyl_GH"/>
    <property type="match status" value="1"/>
</dbReference>
<dbReference type="Gene3D" id="1.10.4080.10">
    <property type="entry name" value="ADP-ribosylation/Crystallin J1"/>
    <property type="match status" value="1"/>
</dbReference>
<keyword evidence="3" id="KW-0326">Glycosidase</keyword>
<evidence type="ECO:0000313" key="3">
    <source>
        <dbReference type="EMBL" id="MDT0418148.1"/>
    </source>
</evidence>
<dbReference type="PANTHER" id="PTHR16222:SF12">
    <property type="entry name" value="ADP-RIBOSYLGLYCOHYDROLASE-RELATED"/>
    <property type="match status" value="1"/>
</dbReference>
<dbReference type="SUPFAM" id="SSF101478">
    <property type="entry name" value="ADP-ribosylglycohydrolase"/>
    <property type="match status" value="1"/>
</dbReference>
<keyword evidence="1" id="KW-0479">Metal-binding</keyword>
<dbReference type="PANTHER" id="PTHR16222">
    <property type="entry name" value="ADP-RIBOSYLGLYCOHYDROLASE"/>
    <property type="match status" value="1"/>
</dbReference>
<evidence type="ECO:0000256" key="1">
    <source>
        <dbReference type="PIRSR" id="PIRSR605502-1"/>
    </source>
</evidence>
<sequence length="408" mass="42303">MGSATPGTADRAHAIPPGAPTPATEAPPGARSRPAADPAPSASQPVWGRPEQQDYRARIRGALLGAALGDALGAPLDVAGGEAFWANGPGDLLAVPGGGRAGTVTAHTQLALFTTEGLIRAQVRRDTGAWHPPTDLHAAYRRWYATQHEWGPDERRTADGWLAREEWLYARRSPDRDCLTALGDASAGTLDRPRNPRALSLAPATRSTPLGLLSGWDPALVLQLALECAVQTHGHPVSRLTAGAHALLVHALTRGAGPEDAVRAALPLLGRHPGHEPVTEALTAALDAVRAGAPDRPRAAALHGDGSPARGLALAVWAAAVAPDLRTGLLLAVGHGPHSAARGALCGALLGAAHGDTALPPDWLPALEGRASLLALAEDFALEMTQGPALHGPDRAAFAWLERYPREL</sequence>